<name>A0A0L6UIK8_9BASI</name>
<keyword evidence="2" id="KW-1185">Reference proteome</keyword>
<dbReference type="VEuPathDB" id="FungiDB:VP01_571g7"/>
<reference evidence="1 2" key="1">
    <citation type="submission" date="2015-08" db="EMBL/GenBank/DDBJ databases">
        <title>Next Generation Sequencing and Analysis of the Genome of Puccinia sorghi L Schw, the Causal Agent of Maize Common Rust.</title>
        <authorList>
            <person name="Rochi L."/>
            <person name="Burguener G."/>
            <person name="Darino M."/>
            <person name="Turjanski A."/>
            <person name="Kreff E."/>
            <person name="Dieguez M.J."/>
            <person name="Sacco F."/>
        </authorList>
    </citation>
    <scope>NUCLEOTIDE SEQUENCE [LARGE SCALE GENOMIC DNA]</scope>
    <source>
        <strain evidence="1 2">RO10H11247</strain>
    </source>
</reference>
<dbReference type="EMBL" id="LAVV01010963">
    <property type="protein sequence ID" value="KNZ48366.1"/>
    <property type="molecule type" value="Genomic_DNA"/>
</dbReference>
<comment type="caution">
    <text evidence="1">The sequence shown here is derived from an EMBL/GenBank/DDBJ whole genome shotgun (WGS) entry which is preliminary data.</text>
</comment>
<organism evidence="1 2">
    <name type="scientific">Puccinia sorghi</name>
    <dbReference type="NCBI Taxonomy" id="27349"/>
    <lineage>
        <taxon>Eukaryota</taxon>
        <taxon>Fungi</taxon>
        <taxon>Dikarya</taxon>
        <taxon>Basidiomycota</taxon>
        <taxon>Pucciniomycotina</taxon>
        <taxon>Pucciniomycetes</taxon>
        <taxon>Pucciniales</taxon>
        <taxon>Pucciniaceae</taxon>
        <taxon>Puccinia</taxon>
    </lineage>
</organism>
<dbReference type="OrthoDB" id="2515718at2759"/>
<proteinExistence type="predicted"/>
<evidence type="ECO:0000313" key="1">
    <source>
        <dbReference type="EMBL" id="KNZ48366.1"/>
    </source>
</evidence>
<dbReference type="Proteomes" id="UP000037035">
    <property type="component" value="Unassembled WGS sequence"/>
</dbReference>
<dbReference type="AlphaFoldDB" id="A0A0L6UIK8"/>
<protein>
    <submittedName>
        <fullName evidence="1">Uncharacterized protein</fullName>
    </submittedName>
</protein>
<sequence length="118" mass="13314">MGLQVDFGGKFFANLNDSQANIFQLVGYNHPNLAYIQSFWSQLTGTESKMELVDGLRNEIIATANIGWEVWSSFILKEEINIISHQVSPKGNYPMEKFHSSGDISIGFFTNKQSIIHD</sequence>
<evidence type="ECO:0000313" key="2">
    <source>
        <dbReference type="Proteomes" id="UP000037035"/>
    </source>
</evidence>
<gene>
    <name evidence="1" type="ORF">VP01_571g7</name>
</gene>
<accession>A0A0L6UIK8</accession>